<gene>
    <name evidence="3" type="ORF">KDM87_13960</name>
</gene>
<dbReference type="Pfam" id="PF03781">
    <property type="entry name" value="FGE-sulfatase"/>
    <property type="match status" value="1"/>
</dbReference>
<evidence type="ECO:0000313" key="3">
    <source>
        <dbReference type="EMBL" id="MBR7793699.1"/>
    </source>
</evidence>
<evidence type="ECO:0000313" key="4">
    <source>
        <dbReference type="Proteomes" id="UP000682982"/>
    </source>
</evidence>
<keyword evidence="1" id="KW-0732">Signal</keyword>
<evidence type="ECO:0000256" key="1">
    <source>
        <dbReference type="SAM" id="SignalP"/>
    </source>
</evidence>
<dbReference type="SUPFAM" id="SSF56436">
    <property type="entry name" value="C-type lectin-like"/>
    <property type="match status" value="1"/>
</dbReference>
<sequence length="260" mass="28393">MPLLIVASLLSVSGIAQAASTENYQLIPAGSIDSVLSAGRGLSNLPVKINAFYLRTQPVTTAEFFAFTKTHPEWEKASIPSIFADESYLSQIPDSGPDASQAETPVTQVSWFAAQAYCESEGGRLPSWYEWEYVAAADETHADARKDPKWRAKILSWYSQPGSSSPAKVGGVANYYGIRDMHGLIWEWVDDFNALLVSADSRNQGDPDQLQYCGAGAISLQDRDNFAVLMRVALLSAMNGANTTRQLGFRCAKTLTQEKP</sequence>
<dbReference type="PANTHER" id="PTHR23150">
    <property type="entry name" value="SULFATASE MODIFYING FACTOR 1, 2"/>
    <property type="match status" value="1"/>
</dbReference>
<organism evidence="3 4">
    <name type="scientific">Undibacterium rivi</name>
    <dbReference type="NCBI Taxonomy" id="2828729"/>
    <lineage>
        <taxon>Bacteria</taxon>
        <taxon>Pseudomonadati</taxon>
        <taxon>Pseudomonadota</taxon>
        <taxon>Betaproteobacteria</taxon>
        <taxon>Burkholderiales</taxon>
        <taxon>Oxalobacteraceae</taxon>
        <taxon>Undibacterium</taxon>
    </lineage>
</organism>
<dbReference type="InterPro" id="IPR051043">
    <property type="entry name" value="Sulfatase_Mod_Factor_Kinase"/>
</dbReference>
<proteinExistence type="predicted"/>
<keyword evidence="4" id="KW-1185">Reference proteome</keyword>
<feature type="chain" id="PRO_5047053812" evidence="1">
    <location>
        <begin position="19"/>
        <end position="260"/>
    </location>
</feature>
<accession>A0ABS5H6I0</accession>
<dbReference type="Proteomes" id="UP000682982">
    <property type="component" value="Unassembled WGS sequence"/>
</dbReference>
<dbReference type="PANTHER" id="PTHR23150:SF19">
    <property type="entry name" value="FORMYLGLYCINE-GENERATING ENZYME"/>
    <property type="match status" value="1"/>
</dbReference>
<comment type="caution">
    <text evidence="3">The sequence shown here is derived from an EMBL/GenBank/DDBJ whole genome shotgun (WGS) entry which is preliminary data.</text>
</comment>
<feature type="domain" description="Sulfatase-modifying factor enzyme-like" evidence="2">
    <location>
        <begin position="47"/>
        <end position="253"/>
    </location>
</feature>
<dbReference type="Gene3D" id="3.90.1580.10">
    <property type="entry name" value="paralog of FGE (formylglycine-generating enzyme)"/>
    <property type="match status" value="1"/>
</dbReference>
<feature type="signal peptide" evidence="1">
    <location>
        <begin position="1"/>
        <end position="18"/>
    </location>
</feature>
<evidence type="ECO:0000259" key="2">
    <source>
        <dbReference type="Pfam" id="PF03781"/>
    </source>
</evidence>
<dbReference type="InterPro" id="IPR005532">
    <property type="entry name" value="SUMF_dom"/>
</dbReference>
<reference evidence="3 4" key="1">
    <citation type="submission" date="2021-04" db="EMBL/GenBank/DDBJ databases">
        <title>novel species isolated from subtropical streams in China.</title>
        <authorList>
            <person name="Lu H."/>
        </authorList>
    </citation>
    <scope>NUCLEOTIDE SEQUENCE [LARGE SCALE GENOMIC DNA]</scope>
    <source>
        <strain evidence="3 4">FT147W</strain>
    </source>
</reference>
<protein>
    <submittedName>
        <fullName evidence="3">Formylglycine-generating enzyme family protein</fullName>
    </submittedName>
</protein>
<name>A0ABS5H6I0_9BURK</name>
<dbReference type="InterPro" id="IPR042095">
    <property type="entry name" value="SUMF_sf"/>
</dbReference>
<dbReference type="InterPro" id="IPR016187">
    <property type="entry name" value="CTDL_fold"/>
</dbReference>
<dbReference type="EMBL" id="JAGSPK010000005">
    <property type="protein sequence ID" value="MBR7793699.1"/>
    <property type="molecule type" value="Genomic_DNA"/>
</dbReference>